<feature type="transmembrane region" description="Helical" evidence="1">
    <location>
        <begin position="67"/>
        <end position="88"/>
    </location>
</feature>
<dbReference type="EMBL" id="JAEKJA010000003">
    <property type="protein sequence ID" value="MBJ3775176.1"/>
    <property type="molecule type" value="Genomic_DNA"/>
</dbReference>
<comment type="caution">
    <text evidence="2">The sequence shown here is derived from an EMBL/GenBank/DDBJ whole genome shotgun (WGS) entry which is preliminary data.</text>
</comment>
<sequence>MRVALPGYLDALIEGAGAVLGMVGEGILGLSESVFGAGLLAVAVPAGTALMVALAALYGLMRGGGGLFATAVIFLVAAGLALAVLLVAKRRGSG</sequence>
<evidence type="ECO:0000313" key="2">
    <source>
        <dbReference type="EMBL" id="MBJ3775176.1"/>
    </source>
</evidence>
<protein>
    <submittedName>
        <fullName evidence="2">Uncharacterized protein</fullName>
    </submittedName>
</protein>
<dbReference type="Proteomes" id="UP000609531">
    <property type="component" value="Unassembled WGS sequence"/>
</dbReference>
<dbReference type="RefSeq" id="WP_198881057.1">
    <property type="nucleotide sequence ID" value="NZ_JAEKJA010000003.1"/>
</dbReference>
<evidence type="ECO:0000256" key="1">
    <source>
        <dbReference type="SAM" id="Phobius"/>
    </source>
</evidence>
<feature type="transmembrane region" description="Helical" evidence="1">
    <location>
        <begin position="12"/>
        <end position="30"/>
    </location>
</feature>
<keyword evidence="1" id="KW-0812">Transmembrane</keyword>
<evidence type="ECO:0000313" key="3">
    <source>
        <dbReference type="Proteomes" id="UP000609531"/>
    </source>
</evidence>
<reference evidence="2" key="1">
    <citation type="submission" date="2020-12" db="EMBL/GenBank/DDBJ databases">
        <title>Bacterial taxonomy.</title>
        <authorList>
            <person name="Pan X."/>
        </authorList>
    </citation>
    <scope>NUCLEOTIDE SEQUENCE</scope>
    <source>
        <strain evidence="2">B2012</strain>
    </source>
</reference>
<name>A0A934IMJ3_9HYPH</name>
<accession>A0A934IMJ3</accession>
<proteinExistence type="predicted"/>
<organism evidence="2 3">
    <name type="scientific">Acuticoccus mangrovi</name>
    <dbReference type="NCBI Taxonomy" id="2796142"/>
    <lineage>
        <taxon>Bacteria</taxon>
        <taxon>Pseudomonadati</taxon>
        <taxon>Pseudomonadota</taxon>
        <taxon>Alphaproteobacteria</taxon>
        <taxon>Hyphomicrobiales</taxon>
        <taxon>Amorphaceae</taxon>
        <taxon>Acuticoccus</taxon>
    </lineage>
</organism>
<gene>
    <name evidence="2" type="ORF">JCR33_05720</name>
</gene>
<keyword evidence="3" id="KW-1185">Reference proteome</keyword>
<keyword evidence="1" id="KW-0472">Membrane</keyword>
<dbReference type="AlphaFoldDB" id="A0A934IMJ3"/>
<feature type="transmembrane region" description="Helical" evidence="1">
    <location>
        <begin position="37"/>
        <end position="61"/>
    </location>
</feature>
<keyword evidence="1" id="KW-1133">Transmembrane helix</keyword>